<feature type="region of interest" description="Disordered" evidence="1">
    <location>
        <begin position="84"/>
        <end position="111"/>
    </location>
</feature>
<gene>
    <name evidence="2" type="ORF">UFOPK4043_00984</name>
</gene>
<accession>A0A6J7PX54</accession>
<protein>
    <submittedName>
        <fullName evidence="2">Unannotated protein</fullName>
    </submittedName>
</protein>
<sequence length="188" mass="21563">MPAATKGKYWSKTVNERGLMLKSFFHQKVLGRTALAGQWSTFPCKQSCARKVKRSRHRFHAQHAFEPHTPDDQERAHLYPAVNSRRVARNSASRSERSCRPTLDPSAPCATQGPTVLHRARFSPPYFYSRQPACQSAVKTRCLPHTAQPVAFQMPRLHAGKYRAPALKFRLHRHYLAHCLRHHDDLGF</sequence>
<evidence type="ECO:0000256" key="1">
    <source>
        <dbReference type="SAM" id="MobiDB-lite"/>
    </source>
</evidence>
<organism evidence="2">
    <name type="scientific">freshwater metagenome</name>
    <dbReference type="NCBI Taxonomy" id="449393"/>
    <lineage>
        <taxon>unclassified sequences</taxon>
        <taxon>metagenomes</taxon>
        <taxon>ecological metagenomes</taxon>
    </lineage>
</organism>
<dbReference type="EMBL" id="CAFBPA010000145">
    <property type="protein sequence ID" value="CAB5009431.1"/>
    <property type="molecule type" value="Genomic_DNA"/>
</dbReference>
<name>A0A6J7PX54_9ZZZZ</name>
<evidence type="ECO:0000313" key="2">
    <source>
        <dbReference type="EMBL" id="CAB5009431.1"/>
    </source>
</evidence>
<feature type="compositionally biased region" description="Low complexity" evidence="1">
    <location>
        <begin position="84"/>
        <end position="93"/>
    </location>
</feature>
<dbReference type="AlphaFoldDB" id="A0A6J7PX54"/>
<reference evidence="2" key="1">
    <citation type="submission" date="2020-05" db="EMBL/GenBank/DDBJ databases">
        <authorList>
            <person name="Chiriac C."/>
            <person name="Salcher M."/>
            <person name="Ghai R."/>
            <person name="Kavagutti S V."/>
        </authorList>
    </citation>
    <scope>NUCLEOTIDE SEQUENCE</scope>
</reference>
<proteinExistence type="predicted"/>